<feature type="compositionally biased region" description="Polar residues" evidence="1">
    <location>
        <begin position="42"/>
        <end position="58"/>
    </location>
</feature>
<proteinExistence type="predicted"/>
<keyword evidence="3" id="KW-1185">Reference proteome</keyword>
<dbReference type="AlphaFoldDB" id="A0A9P4TY69"/>
<feature type="compositionally biased region" description="Polar residues" evidence="1">
    <location>
        <begin position="321"/>
        <end position="335"/>
    </location>
</feature>
<evidence type="ECO:0000313" key="2">
    <source>
        <dbReference type="EMBL" id="KAF2429593.1"/>
    </source>
</evidence>
<feature type="compositionally biased region" description="Polar residues" evidence="1">
    <location>
        <begin position="225"/>
        <end position="277"/>
    </location>
</feature>
<dbReference type="EMBL" id="MU007045">
    <property type="protein sequence ID" value="KAF2429593.1"/>
    <property type="molecule type" value="Genomic_DNA"/>
</dbReference>
<name>A0A9P4TY69_9PEZI</name>
<reference evidence="2" key="1">
    <citation type="journal article" date="2020" name="Stud. Mycol.">
        <title>101 Dothideomycetes genomes: a test case for predicting lifestyles and emergence of pathogens.</title>
        <authorList>
            <person name="Haridas S."/>
            <person name="Albert R."/>
            <person name="Binder M."/>
            <person name="Bloem J."/>
            <person name="Labutti K."/>
            <person name="Salamov A."/>
            <person name="Andreopoulos B."/>
            <person name="Baker S."/>
            <person name="Barry K."/>
            <person name="Bills G."/>
            <person name="Bluhm B."/>
            <person name="Cannon C."/>
            <person name="Castanera R."/>
            <person name="Culley D."/>
            <person name="Daum C."/>
            <person name="Ezra D."/>
            <person name="Gonzalez J."/>
            <person name="Henrissat B."/>
            <person name="Kuo A."/>
            <person name="Liang C."/>
            <person name="Lipzen A."/>
            <person name="Lutzoni F."/>
            <person name="Magnuson J."/>
            <person name="Mondo S."/>
            <person name="Nolan M."/>
            <person name="Ohm R."/>
            <person name="Pangilinan J."/>
            <person name="Park H.-J."/>
            <person name="Ramirez L."/>
            <person name="Alfaro M."/>
            <person name="Sun H."/>
            <person name="Tritt A."/>
            <person name="Yoshinaga Y."/>
            <person name="Zwiers L.-H."/>
            <person name="Turgeon B."/>
            <person name="Goodwin S."/>
            <person name="Spatafora J."/>
            <person name="Crous P."/>
            <person name="Grigoriev I."/>
        </authorList>
    </citation>
    <scope>NUCLEOTIDE SEQUENCE</scope>
    <source>
        <strain evidence="2">CBS 130266</strain>
    </source>
</reference>
<feature type="compositionally biased region" description="Basic and acidic residues" evidence="1">
    <location>
        <begin position="135"/>
        <end position="147"/>
    </location>
</feature>
<feature type="compositionally biased region" description="Basic and acidic residues" evidence="1">
    <location>
        <begin position="359"/>
        <end position="388"/>
    </location>
</feature>
<protein>
    <submittedName>
        <fullName evidence="2">Uncharacterized protein</fullName>
    </submittedName>
</protein>
<evidence type="ECO:0000313" key="3">
    <source>
        <dbReference type="Proteomes" id="UP000800235"/>
    </source>
</evidence>
<sequence>MSTDWTVATPKAQKYWQNRAGNARGTKSRPRQRDEDVYPRGESSSYSWDFPTLPNNQEPLRDSARKSTACPKADKGKQPEIQSTLPPLAQNHRSDPTLPQNPGSDTAAPLPALRNSSRERIDSHVSQHGEPNFYDNDRERNDRKREATNALRGQKNDRSLANPCTGNDRPLFAQESQAKNPPPNVPRHGPLLFEQLQRGTWARGPPGDGSSPNPCARNDRPPITQEAQANVPQPKTGQSDASSQQLQESPANGQRNDRSSANLPTRKTGAPFTQENQVLPPPKTGQSNTSSQRLQENPASSRPNDHSSANLHIKNDRPPRTQENQATAPQQNVWLDSSKKLNWTRPAGGSSGPSCQDSGNKDNREGEATKSDRLTQKSEVSRHNDHPSHSPQVKSPTYIFPARRMDSAPQTSSSWQMCQRHKKPYRRPFLGDGSLVVIKDRESIDPKAALHGHVDFQNSEPYGHPALIIDQENHPQFGPCFVCLKITSYSEQRLWNAEWTPAKHKWCYERTPNPRRTLFVAFEDELLNTERESHDLNMPILTFKNSGARLTSYVNIERTFLLEKENAEPFRAWDVGSWVVSDASMAALLRYRSERIEDRIQGTFDQVTGAVIEEAILQPKGPKPRKIGAKFRKDRHDEFYRRNGKHEVLRYPNPWRCRTIMAA</sequence>
<gene>
    <name evidence="2" type="ORF">EJ08DRAFT_698092</name>
</gene>
<organism evidence="2 3">
    <name type="scientific">Tothia fuscella</name>
    <dbReference type="NCBI Taxonomy" id="1048955"/>
    <lineage>
        <taxon>Eukaryota</taxon>
        <taxon>Fungi</taxon>
        <taxon>Dikarya</taxon>
        <taxon>Ascomycota</taxon>
        <taxon>Pezizomycotina</taxon>
        <taxon>Dothideomycetes</taxon>
        <taxon>Pleosporomycetidae</taxon>
        <taxon>Venturiales</taxon>
        <taxon>Cylindrosympodiaceae</taxon>
        <taxon>Tothia</taxon>
    </lineage>
</organism>
<evidence type="ECO:0000256" key="1">
    <source>
        <dbReference type="SAM" id="MobiDB-lite"/>
    </source>
</evidence>
<dbReference type="Proteomes" id="UP000800235">
    <property type="component" value="Unassembled WGS sequence"/>
</dbReference>
<accession>A0A9P4TY69</accession>
<feature type="region of interest" description="Disordered" evidence="1">
    <location>
        <begin position="1"/>
        <end position="396"/>
    </location>
</feature>
<feature type="compositionally biased region" description="Basic and acidic residues" evidence="1">
    <location>
        <begin position="116"/>
        <end position="127"/>
    </location>
</feature>
<feature type="compositionally biased region" description="Polar residues" evidence="1">
    <location>
        <begin position="284"/>
        <end position="310"/>
    </location>
</feature>
<comment type="caution">
    <text evidence="2">The sequence shown here is derived from an EMBL/GenBank/DDBJ whole genome shotgun (WGS) entry which is preliminary data.</text>
</comment>